<evidence type="ECO:0000313" key="1">
    <source>
        <dbReference type="EMBL" id="AEF54593.1"/>
    </source>
</evidence>
<proteinExistence type="predicted"/>
<gene>
    <name evidence="1" type="ordered locus">Mar181_1552</name>
</gene>
<keyword evidence="2" id="KW-1185">Reference proteome</keyword>
<reference evidence="1 2" key="1">
    <citation type="journal article" date="2012" name="Stand. Genomic Sci.">
        <title>Complete genome sequence of Marinomonas posidonica type strain (IVIA-Po-181(T)).</title>
        <authorList>
            <person name="Lucas-Elio P."/>
            <person name="Goodwin L."/>
            <person name="Woyke T."/>
            <person name="Pitluck S."/>
            <person name="Nolan M."/>
            <person name="Kyrpides N.C."/>
            <person name="Detter J.C."/>
            <person name="Copeland A."/>
            <person name="Lu M."/>
            <person name="Bruce D."/>
            <person name="Detter C."/>
            <person name="Tapia R."/>
            <person name="Han S."/>
            <person name="Land M.L."/>
            <person name="Ivanova N."/>
            <person name="Mikhailova N."/>
            <person name="Johnston A.W."/>
            <person name="Sanchez-Amat A."/>
        </authorList>
    </citation>
    <scope>NUCLEOTIDE SEQUENCE [LARGE SCALE GENOMIC DNA]</scope>
    <source>
        <strain evidence="2">CECT 7376 / NCIMB 14433 / IVIA-Po-181</strain>
    </source>
</reference>
<sequence length="67" mass="7545">MIDNYSIKNDAPHGDVLKYSQQATAVTVLLSIDTLDATTPKIRDNAFCLLMKQLKNHEQTIERMPIA</sequence>
<dbReference type="EMBL" id="CP002771">
    <property type="protein sequence ID" value="AEF54593.1"/>
    <property type="molecule type" value="Genomic_DNA"/>
</dbReference>
<dbReference type="HOGENOM" id="CLU_2807401_0_0_6"/>
<dbReference type="AlphaFoldDB" id="F6CYI4"/>
<accession>F6CYI4</accession>
<dbReference type="OrthoDB" id="9892858at2"/>
<dbReference type="Proteomes" id="UP000009230">
    <property type="component" value="Chromosome"/>
</dbReference>
<dbReference type="KEGG" id="mpc:Mar181_1552"/>
<organism evidence="1 2">
    <name type="scientific">Marinomonas posidonica (strain CECT 7376 / NCIMB 14433 / IVIA-Po-181)</name>
    <dbReference type="NCBI Taxonomy" id="491952"/>
    <lineage>
        <taxon>Bacteria</taxon>
        <taxon>Pseudomonadati</taxon>
        <taxon>Pseudomonadota</taxon>
        <taxon>Gammaproteobacteria</taxon>
        <taxon>Oceanospirillales</taxon>
        <taxon>Oceanospirillaceae</taxon>
        <taxon>Marinomonas</taxon>
    </lineage>
</organism>
<name>F6CYI4_MARPP</name>
<dbReference type="RefSeq" id="WP_013796068.1">
    <property type="nucleotide sequence ID" value="NC_015559.1"/>
</dbReference>
<protein>
    <submittedName>
        <fullName evidence="1">Uncharacterized protein</fullName>
    </submittedName>
</protein>
<evidence type="ECO:0000313" key="2">
    <source>
        <dbReference type="Proteomes" id="UP000009230"/>
    </source>
</evidence>
<dbReference type="STRING" id="491952.Mar181_1552"/>